<gene>
    <name evidence="1" type="ORF">LSAT_V11C700348160</name>
</gene>
<dbReference type="EMBL" id="NBSK02000007">
    <property type="protein sequence ID" value="KAJ0194674.1"/>
    <property type="molecule type" value="Genomic_DNA"/>
</dbReference>
<dbReference type="AlphaFoldDB" id="A0A9R1X1F3"/>
<reference evidence="1 2" key="1">
    <citation type="journal article" date="2017" name="Nat. Commun.">
        <title>Genome assembly with in vitro proximity ligation data and whole-genome triplication in lettuce.</title>
        <authorList>
            <person name="Reyes-Chin-Wo S."/>
            <person name="Wang Z."/>
            <person name="Yang X."/>
            <person name="Kozik A."/>
            <person name="Arikit S."/>
            <person name="Song C."/>
            <person name="Xia L."/>
            <person name="Froenicke L."/>
            <person name="Lavelle D.O."/>
            <person name="Truco M.J."/>
            <person name="Xia R."/>
            <person name="Zhu S."/>
            <person name="Xu C."/>
            <person name="Xu H."/>
            <person name="Xu X."/>
            <person name="Cox K."/>
            <person name="Korf I."/>
            <person name="Meyers B.C."/>
            <person name="Michelmore R.W."/>
        </authorList>
    </citation>
    <scope>NUCLEOTIDE SEQUENCE [LARGE SCALE GENOMIC DNA]</scope>
    <source>
        <strain evidence="2">cv. Salinas</strain>
        <tissue evidence="1">Seedlings</tissue>
    </source>
</reference>
<protein>
    <submittedName>
        <fullName evidence="1">Uncharacterized protein</fullName>
    </submittedName>
</protein>
<sequence length="121" mass="13629">MTRRRAEIGRRIRSPMQARALEGEALMRRMNMYGLLDECQNKLDYVLASMLKTSLKSWEASCECSIINDEKYIDFSLTSPFEGGRPGGVKQKNQKAVAKKASSGDDDEVMILTVINSNYLS</sequence>
<comment type="caution">
    <text evidence="1">The sequence shown here is derived from an EMBL/GenBank/DDBJ whole genome shotgun (WGS) entry which is preliminary data.</text>
</comment>
<organism evidence="1 2">
    <name type="scientific">Lactuca sativa</name>
    <name type="common">Garden lettuce</name>
    <dbReference type="NCBI Taxonomy" id="4236"/>
    <lineage>
        <taxon>Eukaryota</taxon>
        <taxon>Viridiplantae</taxon>
        <taxon>Streptophyta</taxon>
        <taxon>Embryophyta</taxon>
        <taxon>Tracheophyta</taxon>
        <taxon>Spermatophyta</taxon>
        <taxon>Magnoliopsida</taxon>
        <taxon>eudicotyledons</taxon>
        <taxon>Gunneridae</taxon>
        <taxon>Pentapetalae</taxon>
        <taxon>asterids</taxon>
        <taxon>campanulids</taxon>
        <taxon>Asterales</taxon>
        <taxon>Asteraceae</taxon>
        <taxon>Cichorioideae</taxon>
        <taxon>Cichorieae</taxon>
        <taxon>Lactucinae</taxon>
        <taxon>Lactuca</taxon>
    </lineage>
</organism>
<accession>A0A9R1X1F3</accession>
<evidence type="ECO:0000313" key="2">
    <source>
        <dbReference type="Proteomes" id="UP000235145"/>
    </source>
</evidence>
<evidence type="ECO:0000313" key="1">
    <source>
        <dbReference type="EMBL" id="KAJ0194674.1"/>
    </source>
</evidence>
<dbReference type="Proteomes" id="UP000235145">
    <property type="component" value="Unassembled WGS sequence"/>
</dbReference>
<name>A0A9R1X1F3_LACSA</name>
<proteinExistence type="predicted"/>
<keyword evidence="2" id="KW-1185">Reference proteome</keyword>